<name>A0A0H3AKS3_VIBC3</name>
<feature type="region of interest" description="Disordered" evidence="1">
    <location>
        <begin position="186"/>
        <end position="226"/>
    </location>
</feature>
<dbReference type="AlphaFoldDB" id="A0A0H3AKS3"/>
<dbReference type="RefSeq" id="WP_000434285.1">
    <property type="nucleotide sequence ID" value="NC_009457.1"/>
</dbReference>
<protein>
    <submittedName>
        <fullName evidence="2">Uncharacterized protein</fullName>
    </submittedName>
</protein>
<dbReference type="OrthoDB" id="5893766at2"/>
<accession>A0A0H3AKS3</accession>
<evidence type="ECO:0000313" key="2">
    <source>
        <dbReference type="EMBL" id="ABQ21112.1"/>
    </source>
</evidence>
<dbReference type="EMBL" id="CP000627">
    <property type="protein sequence ID" value="ABQ21112.1"/>
    <property type="molecule type" value="Genomic_DNA"/>
</dbReference>
<organism evidence="2 3">
    <name type="scientific">Vibrio cholerae serotype O1 (strain ATCC 39541 / Classical Ogawa 395 / O395)</name>
    <dbReference type="NCBI Taxonomy" id="345073"/>
    <lineage>
        <taxon>Bacteria</taxon>
        <taxon>Pseudomonadati</taxon>
        <taxon>Pseudomonadota</taxon>
        <taxon>Gammaproteobacteria</taxon>
        <taxon>Vibrionales</taxon>
        <taxon>Vibrionaceae</taxon>
        <taxon>Vibrio</taxon>
    </lineage>
</organism>
<feature type="compositionally biased region" description="Basic residues" evidence="1">
    <location>
        <begin position="192"/>
        <end position="206"/>
    </location>
</feature>
<evidence type="ECO:0000256" key="1">
    <source>
        <dbReference type="SAM" id="MobiDB-lite"/>
    </source>
</evidence>
<proteinExistence type="predicted"/>
<sequence>MEQDKFTHVFRLPGSIQVRIAKWQQTFRGKSDLVLHQALVARNHQYQQDEFLPKGWCVNLFDPDDISITHHGDYIQTAMRTMIDRKVSYKRIYLSRLPLEQAEAELRQFKIVWIKKHNTVAQRFNQTQKAAFLNYAQEEIETLYPAIPEQGFDRGLWNRLVKQEFGPAEHYEDPYFVVENVAAKKAAEQRQSQHKPAKFAARRKPNPTKPFHARPAAPKNARYSSS</sequence>
<reference evidence="2 3" key="1">
    <citation type="submission" date="2007-03" db="EMBL/GenBank/DDBJ databases">
        <authorList>
            <person name="Heidelberg J."/>
        </authorList>
    </citation>
    <scope>NUCLEOTIDE SEQUENCE [LARGE SCALE GENOMIC DNA]</scope>
    <source>
        <strain evidence="3">ATCC 39541 / Classical Ogawa 395 / O395</strain>
    </source>
</reference>
<dbReference type="KEGG" id="vco:VC0395_A0984"/>
<gene>
    <name evidence="2" type="ordered locus">VC0395_A0984</name>
</gene>
<dbReference type="eggNOG" id="ENOG5031CD7">
    <property type="taxonomic scope" value="Bacteria"/>
</dbReference>
<dbReference type="PATRIC" id="fig|345073.21.peg.1443"/>
<dbReference type="KEGG" id="vcr:VC395_1490"/>
<dbReference type="Proteomes" id="UP000000249">
    <property type="component" value="Chromosome 1"/>
</dbReference>
<evidence type="ECO:0000313" key="3">
    <source>
        <dbReference type="Proteomes" id="UP000000249"/>
    </source>
</evidence>
<dbReference type="SMR" id="A0A0H3AKS3"/>
<dbReference type="GeneID" id="69719951"/>